<evidence type="ECO:0000256" key="2">
    <source>
        <dbReference type="ARBA" id="ARBA00023136"/>
    </source>
</evidence>
<evidence type="ECO:0000313" key="8">
    <source>
        <dbReference type="EMBL" id="SNB80544.1"/>
    </source>
</evidence>
<dbReference type="PANTHER" id="PTHR30329">
    <property type="entry name" value="STATOR ELEMENT OF FLAGELLAR MOTOR COMPLEX"/>
    <property type="match status" value="1"/>
</dbReference>
<keyword evidence="9" id="KW-1185">Reference proteome</keyword>
<dbReference type="SUPFAM" id="SSF103088">
    <property type="entry name" value="OmpA-like"/>
    <property type="match status" value="1"/>
</dbReference>
<gene>
    <name evidence="8" type="ORF">SAMN06265338_11343</name>
</gene>
<keyword evidence="3" id="KW-0998">Cell outer membrane</keyword>
<keyword evidence="6" id="KW-1133">Transmembrane helix</keyword>
<dbReference type="PRINTS" id="PR01021">
    <property type="entry name" value="OMPADOMAIN"/>
</dbReference>
<name>A0A212S5Q3_RHOAC</name>
<keyword evidence="2 4" id="KW-0472">Membrane</keyword>
<evidence type="ECO:0000256" key="3">
    <source>
        <dbReference type="ARBA" id="ARBA00023237"/>
    </source>
</evidence>
<feature type="domain" description="OmpA-like" evidence="7">
    <location>
        <begin position="456"/>
        <end position="574"/>
    </location>
</feature>
<evidence type="ECO:0000256" key="4">
    <source>
        <dbReference type="PROSITE-ProRule" id="PRU00473"/>
    </source>
</evidence>
<dbReference type="CDD" id="cd07185">
    <property type="entry name" value="OmpA_C-like"/>
    <property type="match status" value="1"/>
</dbReference>
<dbReference type="InterPro" id="IPR006664">
    <property type="entry name" value="OMP_bac"/>
</dbReference>
<dbReference type="Gene3D" id="3.40.1520.20">
    <property type="match status" value="1"/>
</dbReference>
<feature type="region of interest" description="Disordered" evidence="5">
    <location>
        <begin position="114"/>
        <end position="144"/>
    </location>
</feature>
<evidence type="ECO:0000256" key="6">
    <source>
        <dbReference type="SAM" id="Phobius"/>
    </source>
</evidence>
<sequence>MAALDSGTDDSAGGGATGARAVRKSSALFEVASVTAVFALVGGATYLIDSYTRLPASVEMARARATTPFAPAPAMDPDTFETVAERPAPEPVAEPASSEAIAVASSPLYRRRDLARRAAQPPAAPEPSVVAAAPVEPSPSAAPETVAVAEVPATAAAPEPSVAAAAPVEAPPSAASETVAAAEIPAAPAAPEPSVAAAAPVEPPPSAAPETVAAAEIPAASAAPEPNVAASEPAATAAPETLVAAEAPAAPAEAVVVAEAPAAPEPSVDAAAPAPTPSDPAPAPVVAATSNPAVDDQIITGSIPPKPIRPADDLPPASFEFSTAAGRLHVSGVVADPETRAALLNALKAVHGPRRIVGAIAVEPGRASAPWLAAMPAALKTLKVSGLTVLFSGNDLMIRGYMGDADRTRLSSNVEGLFGGDVKVVSLADHLSAVSARANARVAEALAALPPGFAAADLVGALNCSVVNFASASAEAPATERALLGQAAALMAQLPQGTVIEIAGHTDGTGDEAENVALSRRRAEAVRAALIQAGARPDMLTAKGYGGAAPIVANDSVEGRFRNRRIEYRLVGNRLAGK</sequence>
<evidence type="ECO:0000256" key="5">
    <source>
        <dbReference type="SAM" id="MobiDB-lite"/>
    </source>
</evidence>
<dbReference type="EMBL" id="FYDG01000013">
    <property type="protein sequence ID" value="SNB80544.1"/>
    <property type="molecule type" value="Genomic_DNA"/>
</dbReference>
<accession>A0A212S5Q3</accession>
<dbReference type="PROSITE" id="PS51123">
    <property type="entry name" value="OMPA_2"/>
    <property type="match status" value="1"/>
</dbReference>
<dbReference type="InterPro" id="IPR050330">
    <property type="entry name" value="Bact_OuterMem_StrucFunc"/>
</dbReference>
<dbReference type="Proteomes" id="UP000198418">
    <property type="component" value="Unassembled WGS sequence"/>
</dbReference>
<evidence type="ECO:0000313" key="9">
    <source>
        <dbReference type="Proteomes" id="UP000198418"/>
    </source>
</evidence>
<comment type="subcellular location">
    <subcellularLocation>
        <location evidence="1">Cell outer membrane</location>
    </subcellularLocation>
</comment>
<dbReference type="Pfam" id="PF00691">
    <property type="entry name" value="OmpA"/>
    <property type="match status" value="1"/>
</dbReference>
<dbReference type="InterPro" id="IPR036737">
    <property type="entry name" value="OmpA-like_sf"/>
</dbReference>
<protein>
    <submittedName>
        <fullName evidence="8">OmpA family protein</fullName>
    </submittedName>
</protein>
<dbReference type="InterPro" id="IPR006665">
    <property type="entry name" value="OmpA-like"/>
</dbReference>
<dbReference type="GO" id="GO:0009279">
    <property type="term" value="C:cell outer membrane"/>
    <property type="evidence" value="ECO:0007669"/>
    <property type="project" value="UniProtKB-SubCell"/>
</dbReference>
<dbReference type="PANTHER" id="PTHR30329:SF21">
    <property type="entry name" value="LIPOPROTEIN YIAD-RELATED"/>
    <property type="match status" value="1"/>
</dbReference>
<feature type="compositionally biased region" description="Low complexity" evidence="5">
    <location>
        <begin position="118"/>
        <end position="144"/>
    </location>
</feature>
<feature type="transmembrane region" description="Helical" evidence="6">
    <location>
        <begin position="27"/>
        <end position="48"/>
    </location>
</feature>
<evidence type="ECO:0000256" key="1">
    <source>
        <dbReference type="ARBA" id="ARBA00004442"/>
    </source>
</evidence>
<proteinExistence type="predicted"/>
<dbReference type="RefSeq" id="WP_088521999.1">
    <property type="nucleotide sequence ID" value="NZ_FYDG01000013.1"/>
</dbReference>
<dbReference type="Gene3D" id="3.30.1330.60">
    <property type="entry name" value="OmpA-like domain"/>
    <property type="match status" value="1"/>
</dbReference>
<dbReference type="AlphaFoldDB" id="A0A212S5Q3"/>
<evidence type="ECO:0000259" key="7">
    <source>
        <dbReference type="PROSITE" id="PS51123"/>
    </source>
</evidence>
<organism evidence="8 9">
    <name type="scientific">Rhodoblastus acidophilus</name>
    <name type="common">Rhodopseudomonas acidophila</name>
    <dbReference type="NCBI Taxonomy" id="1074"/>
    <lineage>
        <taxon>Bacteria</taxon>
        <taxon>Pseudomonadati</taxon>
        <taxon>Pseudomonadota</taxon>
        <taxon>Alphaproteobacteria</taxon>
        <taxon>Hyphomicrobiales</taxon>
        <taxon>Rhodoblastaceae</taxon>
        <taxon>Rhodoblastus</taxon>
    </lineage>
</organism>
<reference evidence="9" key="1">
    <citation type="submission" date="2017-06" db="EMBL/GenBank/DDBJ databases">
        <authorList>
            <person name="Varghese N."/>
            <person name="Submissions S."/>
        </authorList>
    </citation>
    <scope>NUCLEOTIDE SEQUENCE [LARGE SCALE GENOMIC DNA]</scope>
    <source>
        <strain evidence="9">DSM 137</strain>
    </source>
</reference>
<keyword evidence="6" id="KW-0812">Transmembrane</keyword>
<dbReference type="OrthoDB" id="9782229at2"/>